<proteinExistence type="predicted"/>
<feature type="compositionally biased region" description="Low complexity" evidence="1">
    <location>
        <begin position="114"/>
        <end position="132"/>
    </location>
</feature>
<feature type="compositionally biased region" description="Low complexity" evidence="1">
    <location>
        <begin position="1"/>
        <end position="10"/>
    </location>
</feature>
<feature type="region of interest" description="Disordered" evidence="1">
    <location>
        <begin position="100"/>
        <end position="132"/>
    </location>
</feature>
<feature type="region of interest" description="Disordered" evidence="1">
    <location>
        <begin position="1"/>
        <end position="32"/>
    </location>
</feature>
<dbReference type="Proteomes" id="UP001197247">
    <property type="component" value="Unassembled WGS sequence"/>
</dbReference>
<evidence type="ECO:0000256" key="1">
    <source>
        <dbReference type="SAM" id="MobiDB-lite"/>
    </source>
</evidence>
<name>A0ABS5TPK1_9ACTN</name>
<dbReference type="RefSeq" id="WP_214159565.1">
    <property type="nucleotide sequence ID" value="NZ_JAHBAY010000015.1"/>
</dbReference>
<reference evidence="2 3" key="1">
    <citation type="submission" date="2021-05" db="EMBL/GenBank/DDBJ databases">
        <title>Kineosporia and Streptomyces sp. nov. two new marine actinobacteria isolated from Coral.</title>
        <authorList>
            <person name="Buangrab K."/>
            <person name="Sutthacheep M."/>
            <person name="Yeemin T."/>
            <person name="Harunari E."/>
            <person name="Igarashi Y."/>
            <person name="Kanchanasin P."/>
            <person name="Tanasupawat S."/>
            <person name="Phongsopitanun W."/>
        </authorList>
    </citation>
    <scope>NUCLEOTIDE SEQUENCE [LARGE SCALE GENOMIC DNA]</scope>
    <source>
        <strain evidence="2 3">J2-2</strain>
    </source>
</reference>
<keyword evidence="3" id="KW-1185">Reference proteome</keyword>
<gene>
    <name evidence="2" type="ORF">KIH74_29050</name>
</gene>
<dbReference type="EMBL" id="JAHBAY010000015">
    <property type="protein sequence ID" value="MBT0773026.1"/>
    <property type="molecule type" value="Genomic_DNA"/>
</dbReference>
<evidence type="ECO:0000313" key="2">
    <source>
        <dbReference type="EMBL" id="MBT0773026.1"/>
    </source>
</evidence>
<protein>
    <submittedName>
        <fullName evidence="2">Uncharacterized protein</fullName>
    </submittedName>
</protein>
<comment type="caution">
    <text evidence="2">The sequence shown here is derived from an EMBL/GenBank/DDBJ whole genome shotgun (WGS) entry which is preliminary data.</text>
</comment>
<feature type="compositionally biased region" description="Polar residues" evidence="1">
    <location>
        <begin position="11"/>
        <end position="21"/>
    </location>
</feature>
<organism evidence="2 3">
    <name type="scientific">Kineosporia corallincola</name>
    <dbReference type="NCBI Taxonomy" id="2835133"/>
    <lineage>
        <taxon>Bacteria</taxon>
        <taxon>Bacillati</taxon>
        <taxon>Actinomycetota</taxon>
        <taxon>Actinomycetes</taxon>
        <taxon>Kineosporiales</taxon>
        <taxon>Kineosporiaceae</taxon>
        <taxon>Kineosporia</taxon>
    </lineage>
</organism>
<evidence type="ECO:0000313" key="3">
    <source>
        <dbReference type="Proteomes" id="UP001197247"/>
    </source>
</evidence>
<accession>A0ABS5TPK1</accession>
<sequence length="189" mass="19654">MSISSISGSSTTQATRYVVSQRQERRQDDDGGVLGVAAQALNLSKSELSDRLRSGKSLAEIAEAQGVSRDDLTEAIKGALPSDSTVSADEVDSAVNTLLDQTGLEKPPPPPPFSSTGNSTTTGLLSGTLTDDQQNTLDTLSDLLGTDSDSLLEQLQTGTSLAQLIENSGVSKNALASVLQDGLLFDTRA</sequence>